<protein>
    <submittedName>
        <fullName evidence="2">Uncharacterized protein</fullName>
    </submittedName>
</protein>
<dbReference type="GeneID" id="5486542"/>
<organism evidence="2 3">
    <name type="scientific">Sclerotinia sclerotiorum (strain ATCC 18683 / 1980 / Ss-1)</name>
    <name type="common">White mold</name>
    <name type="synonym">Whetzelinia sclerotiorum</name>
    <dbReference type="NCBI Taxonomy" id="665079"/>
    <lineage>
        <taxon>Eukaryota</taxon>
        <taxon>Fungi</taxon>
        <taxon>Dikarya</taxon>
        <taxon>Ascomycota</taxon>
        <taxon>Pezizomycotina</taxon>
        <taxon>Leotiomycetes</taxon>
        <taxon>Helotiales</taxon>
        <taxon>Sclerotiniaceae</taxon>
        <taxon>Sclerotinia</taxon>
    </lineage>
</organism>
<dbReference type="KEGG" id="ssl:SS1G_08160"/>
<dbReference type="Proteomes" id="UP000001312">
    <property type="component" value="Unassembled WGS sequence"/>
</dbReference>
<evidence type="ECO:0000313" key="3">
    <source>
        <dbReference type="Proteomes" id="UP000001312"/>
    </source>
</evidence>
<dbReference type="EMBL" id="CH476631">
    <property type="protein sequence ID" value="EDN92297.1"/>
    <property type="molecule type" value="Genomic_DNA"/>
</dbReference>
<reference evidence="3" key="1">
    <citation type="journal article" date="2011" name="PLoS Genet.">
        <title>Genomic analysis of the necrotrophic fungal pathogens Sclerotinia sclerotiorum and Botrytis cinerea.</title>
        <authorList>
            <person name="Amselem J."/>
            <person name="Cuomo C.A."/>
            <person name="van Kan J.A."/>
            <person name="Viaud M."/>
            <person name="Benito E.P."/>
            <person name="Couloux A."/>
            <person name="Coutinho P.M."/>
            <person name="de Vries R.P."/>
            <person name="Dyer P.S."/>
            <person name="Fillinger S."/>
            <person name="Fournier E."/>
            <person name="Gout L."/>
            <person name="Hahn M."/>
            <person name="Kohn L."/>
            <person name="Lapalu N."/>
            <person name="Plummer K.M."/>
            <person name="Pradier J.M."/>
            <person name="Quevillon E."/>
            <person name="Sharon A."/>
            <person name="Simon A."/>
            <person name="ten Have A."/>
            <person name="Tudzynski B."/>
            <person name="Tudzynski P."/>
            <person name="Wincker P."/>
            <person name="Andrew M."/>
            <person name="Anthouard V."/>
            <person name="Beever R.E."/>
            <person name="Beffa R."/>
            <person name="Benoit I."/>
            <person name="Bouzid O."/>
            <person name="Brault B."/>
            <person name="Chen Z."/>
            <person name="Choquer M."/>
            <person name="Collemare J."/>
            <person name="Cotton P."/>
            <person name="Danchin E.G."/>
            <person name="Da Silva C."/>
            <person name="Gautier A."/>
            <person name="Giraud C."/>
            <person name="Giraud T."/>
            <person name="Gonzalez C."/>
            <person name="Grossetete S."/>
            <person name="Guldener U."/>
            <person name="Henrissat B."/>
            <person name="Howlett B.J."/>
            <person name="Kodira C."/>
            <person name="Kretschmer M."/>
            <person name="Lappartient A."/>
            <person name="Leroch M."/>
            <person name="Levis C."/>
            <person name="Mauceli E."/>
            <person name="Neuveglise C."/>
            <person name="Oeser B."/>
            <person name="Pearson M."/>
            <person name="Poulain J."/>
            <person name="Poussereau N."/>
            <person name="Quesneville H."/>
            <person name="Rascle C."/>
            <person name="Schumacher J."/>
            <person name="Segurens B."/>
            <person name="Sexton A."/>
            <person name="Silva E."/>
            <person name="Sirven C."/>
            <person name="Soanes D.M."/>
            <person name="Talbot N.J."/>
            <person name="Templeton M."/>
            <person name="Yandava C."/>
            <person name="Yarden O."/>
            <person name="Zeng Q."/>
            <person name="Rollins J.A."/>
            <person name="Lebrun M.H."/>
            <person name="Dickman M."/>
        </authorList>
    </citation>
    <scope>NUCLEOTIDE SEQUENCE [LARGE SCALE GENOMIC DNA]</scope>
    <source>
        <strain evidence="3">ATCC 18683 / 1980 / Ss-1</strain>
    </source>
</reference>
<evidence type="ECO:0000313" key="2">
    <source>
        <dbReference type="EMBL" id="EDN92297.1"/>
    </source>
</evidence>
<sequence>MLFYVLIFPLLAYAQSRKGDLSGFPTSSANSTS</sequence>
<feature type="chain" id="PRO_5002708517" evidence="1">
    <location>
        <begin position="17"/>
        <end position="33"/>
    </location>
</feature>
<evidence type="ECO:0000256" key="1">
    <source>
        <dbReference type="SAM" id="SignalP"/>
    </source>
</evidence>
<proteinExistence type="predicted"/>
<dbReference type="AlphaFoldDB" id="A7ES55"/>
<accession>A7ES55</accession>
<name>A7ES55_SCLS1</name>
<dbReference type="HOGENOM" id="CLU_3385043_0_0_1"/>
<feature type="signal peptide" evidence="1">
    <location>
        <begin position="1"/>
        <end position="16"/>
    </location>
</feature>
<gene>
    <name evidence="2" type="ORF">SS1G_08160</name>
</gene>
<dbReference type="InParanoid" id="A7ES55"/>
<dbReference type="RefSeq" id="XP_001590420.1">
    <property type="nucleotide sequence ID" value="XM_001590370.1"/>
</dbReference>
<keyword evidence="3" id="KW-1185">Reference proteome</keyword>
<keyword evidence="1" id="KW-0732">Signal</keyword>